<dbReference type="Gene3D" id="1.10.260.40">
    <property type="entry name" value="lambda repressor-like DNA-binding domains"/>
    <property type="match status" value="1"/>
</dbReference>
<evidence type="ECO:0000259" key="1">
    <source>
        <dbReference type="Pfam" id="PF01381"/>
    </source>
</evidence>
<evidence type="ECO:0000313" key="3">
    <source>
        <dbReference type="Proteomes" id="UP001595773"/>
    </source>
</evidence>
<feature type="domain" description="HTH cro/C1-type" evidence="1">
    <location>
        <begin position="54"/>
        <end position="85"/>
    </location>
</feature>
<dbReference type="Pfam" id="PF01381">
    <property type="entry name" value="HTH_3"/>
    <property type="match status" value="1"/>
</dbReference>
<dbReference type="RefSeq" id="WP_230068365.1">
    <property type="nucleotide sequence ID" value="NZ_BAABLL010000017.1"/>
</dbReference>
<gene>
    <name evidence="2" type="ORF">ACFOW9_16105</name>
</gene>
<keyword evidence="3" id="KW-1185">Reference proteome</keyword>
<protein>
    <submittedName>
        <fullName evidence="2">Helix-turn-helix domain-containing protein</fullName>
    </submittedName>
</protein>
<name>A0ABV8R3V6_9MICC</name>
<accession>A0ABV8R3V6</accession>
<evidence type="ECO:0000313" key="2">
    <source>
        <dbReference type="EMBL" id="MFC4267132.1"/>
    </source>
</evidence>
<dbReference type="CDD" id="cd00093">
    <property type="entry name" value="HTH_XRE"/>
    <property type="match status" value="1"/>
</dbReference>
<dbReference type="InterPro" id="IPR010982">
    <property type="entry name" value="Lambda_DNA-bd_dom_sf"/>
</dbReference>
<proteinExistence type="predicted"/>
<dbReference type="InterPro" id="IPR001387">
    <property type="entry name" value="Cro/C1-type_HTH"/>
</dbReference>
<sequence>MFEEPKAPSPTERRGSFFSALTGRKDAEVSGKSDNTMGMLRTLFSKSDGKINTRQAAKDLGVSQRTIQRWVKGTQHPKTANLARLNTKSRQAATTKAGRRNAVKTAHNGKFAQKGAKITIRGHQGVPGSNAHGDSYARYRAATLKMTPDEMQDLMHAYAETGDAGVHDFLQQQYSNNYGAGQWNMDFISKIDISDI</sequence>
<organism evidence="2 3">
    <name type="scientific">Arthrobacter cryoconiti</name>
    <dbReference type="NCBI Taxonomy" id="748907"/>
    <lineage>
        <taxon>Bacteria</taxon>
        <taxon>Bacillati</taxon>
        <taxon>Actinomycetota</taxon>
        <taxon>Actinomycetes</taxon>
        <taxon>Micrococcales</taxon>
        <taxon>Micrococcaceae</taxon>
        <taxon>Arthrobacter</taxon>
    </lineage>
</organism>
<reference evidence="3" key="1">
    <citation type="journal article" date="2019" name="Int. J. Syst. Evol. Microbiol.">
        <title>The Global Catalogue of Microorganisms (GCM) 10K type strain sequencing project: providing services to taxonomists for standard genome sequencing and annotation.</title>
        <authorList>
            <consortium name="The Broad Institute Genomics Platform"/>
            <consortium name="The Broad Institute Genome Sequencing Center for Infectious Disease"/>
            <person name="Wu L."/>
            <person name="Ma J."/>
        </authorList>
    </citation>
    <scope>NUCLEOTIDE SEQUENCE [LARGE SCALE GENOMIC DNA]</scope>
    <source>
        <strain evidence="3">CGMCC 1.10698</strain>
    </source>
</reference>
<comment type="caution">
    <text evidence="2">The sequence shown here is derived from an EMBL/GenBank/DDBJ whole genome shotgun (WGS) entry which is preliminary data.</text>
</comment>
<dbReference type="Proteomes" id="UP001595773">
    <property type="component" value="Unassembled WGS sequence"/>
</dbReference>
<dbReference type="EMBL" id="JBHSCQ010000024">
    <property type="protein sequence ID" value="MFC4267132.1"/>
    <property type="molecule type" value="Genomic_DNA"/>
</dbReference>